<keyword evidence="2" id="KW-1185">Reference proteome</keyword>
<name>A0A0F3GW37_9BACT</name>
<evidence type="ECO:0000313" key="2">
    <source>
        <dbReference type="Proteomes" id="UP000033423"/>
    </source>
</evidence>
<dbReference type="Proteomes" id="UP000033423">
    <property type="component" value="Unassembled WGS sequence"/>
</dbReference>
<proteinExistence type="predicted"/>
<protein>
    <submittedName>
        <fullName evidence="1">Protein containing DUF497</fullName>
    </submittedName>
</protein>
<reference evidence="1 2" key="1">
    <citation type="submission" date="2015-02" db="EMBL/GenBank/DDBJ databases">
        <title>Single-cell genomics of uncultivated deep-branching MTB reveals a conserved set of magnetosome genes.</title>
        <authorList>
            <person name="Kolinko S."/>
            <person name="Richter M."/>
            <person name="Glockner F.O."/>
            <person name="Brachmann A."/>
            <person name="Schuler D."/>
        </authorList>
    </citation>
    <scope>NUCLEOTIDE SEQUENCE [LARGE SCALE GENOMIC DNA]</scope>
    <source>
        <strain evidence="1">TM-1</strain>
    </source>
</reference>
<accession>A0A0F3GW37</accession>
<dbReference type="InterPro" id="IPR007460">
    <property type="entry name" value="BrnT_toxin"/>
</dbReference>
<dbReference type="PATRIC" id="fig|29290.4.peg.2254"/>
<dbReference type="AlphaFoldDB" id="A0A0F3GW37"/>
<evidence type="ECO:0000313" key="1">
    <source>
        <dbReference type="EMBL" id="KJU86105.1"/>
    </source>
</evidence>
<comment type="caution">
    <text evidence="1">The sequence shown here is derived from an EMBL/GenBank/DDBJ whole genome shotgun (WGS) entry which is preliminary data.</text>
</comment>
<dbReference type="Pfam" id="PF04365">
    <property type="entry name" value="BrnT_toxin"/>
    <property type="match status" value="1"/>
</dbReference>
<dbReference type="EMBL" id="LACI01000737">
    <property type="protein sequence ID" value="KJU86105.1"/>
    <property type="molecule type" value="Genomic_DNA"/>
</dbReference>
<sequence length="66" mass="7960">MDSRFNYNEERWITIGTTRKGHVIVVAHVYFIKNLKYEAVRIISARKATNKERLIYERIQMEMTLN</sequence>
<dbReference type="Gene3D" id="3.10.450.530">
    <property type="entry name" value="Ribonuclease toxin, BrnT, of type II toxin-antitoxin system"/>
    <property type="match status" value="1"/>
</dbReference>
<gene>
    <name evidence="1" type="ORF">MBAV_001700</name>
</gene>
<dbReference type="InterPro" id="IPR038573">
    <property type="entry name" value="BrnT_sf"/>
</dbReference>
<organism evidence="1 2">
    <name type="scientific">Candidatus Magnetobacterium bavaricum</name>
    <dbReference type="NCBI Taxonomy" id="29290"/>
    <lineage>
        <taxon>Bacteria</taxon>
        <taxon>Pseudomonadati</taxon>
        <taxon>Nitrospirota</taxon>
        <taxon>Thermodesulfovibrionia</taxon>
        <taxon>Thermodesulfovibrionales</taxon>
        <taxon>Candidatus Magnetobacteriaceae</taxon>
        <taxon>Candidatus Magnetobacterium</taxon>
    </lineage>
</organism>